<dbReference type="PANTHER" id="PTHR37844">
    <property type="entry name" value="SER/THR PROTEIN PHOSPHATASE SUPERFAMILY (AFU_ORTHOLOGUE AFUA_1G14840)"/>
    <property type="match status" value="1"/>
</dbReference>
<dbReference type="SUPFAM" id="SSF56300">
    <property type="entry name" value="Metallo-dependent phosphatases"/>
    <property type="match status" value="1"/>
</dbReference>
<dbReference type="EMBL" id="JAVTTP010000001">
    <property type="protein sequence ID" value="MDT7828343.1"/>
    <property type="molecule type" value="Genomic_DNA"/>
</dbReference>
<gene>
    <name evidence="2" type="ORF">RQM65_06680</name>
</gene>
<sequence>MRIQYCSDLHLEFAKNKRWLANNSLIPSGEILIVAGDTYYLGNDFEHLDFFKWASDHYNQTYVIAGNHEYYGGYDLALHKEPFKWELQPNVFFLNNHSVRIDDLTLLFSTFWSHVHAENRNSVSRGVNDFYKIRMGDRRLSVDDFNQLHAEAFDFLNQSLENHSGKTVVVTHHLPTPLCNSPEFKGSLLNDAFIVDKTDYITKSNIDYWIYGHVHRNLGNGIKLGGTTMLSNQLGYLDLNEHLDFSRDCFVEIV</sequence>
<comment type="caution">
    <text evidence="2">The sequence shown here is derived from an EMBL/GenBank/DDBJ whole genome shotgun (WGS) entry which is preliminary data.</text>
</comment>
<dbReference type="Proteomes" id="UP001250656">
    <property type="component" value="Unassembled WGS sequence"/>
</dbReference>
<dbReference type="PANTHER" id="PTHR37844:SF1">
    <property type="entry name" value="CALCINEURIN-LIKE PHOSPHOESTERASE DOMAIN-CONTAINING PROTEIN"/>
    <property type="match status" value="1"/>
</dbReference>
<name>A0ABU3L4M8_9FLAO</name>
<dbReference type="InterPro" id="IPR004843">
    <property type="entry name" value="Calcineurin-like_PHP"/>
</dbReference>
<organism evidence="2 3">
    <name type="scientific">Pricia mediterranea</name>
    <dbReference type="NCBI Taxonomy" id="3076079"/>
    <lineage>
        <taxon>Bacteria</taxon>
        <taxon>Pseudomonadati</taxon>
        <taxon>Bacteroidota</taxon>
        <taxon>Flavobacteriia</taxon>
        <taxon>Flavobacteriales</taxon>
        <taxon>Flavobacteriaceae</taxon>
        <taxon>Pricia</taxon>
    </lineage>
</organism>
<evidence type="ECO:0000313" key="2">
    <source>
        <dbReference type="EMBL" id="MDT7828343.1"/>
    </source>
</evidence>
<dbReference type="RefSeq" id="WP_314013616.1">
    <property type="nucleotide sequence ID" value="NZ_JAVTTP010000001.1"/>
</dbReference>
<evidence type="ECO:0000313" key="3">
    <source>
        <dbReference type="Proteomes" id="UP001250656"/>
    </source>
</evidence>
<keyword evidence="3" id="KW-1185">Reference proteome</keyword>
<dbReference type="InterPro" id="IPR029052">
    <property type="entry name" value="Metallo-depent_PP-like"/>
</dbReference>
<evidence type="ECO:0000259" key="1">
    <source>
        <dbReference type="Pfam" id="PF00149"/>
    </source>
</evidence>
<proteinExistence type="predicted"/>
<dbReference type="Pfam" id="PF00149">
    <property type="entry name" value="Metallophos"/>
    <property type="match status" value="1"/>
</dbReference>
<dbReference type="Gene3D" id="3.60.21.10">
    <property type="match status" value="1"/>
</dbReference>
<feature type="domain" description="Calcineurin-like phosphoesterase" evidence="1">
    <location>
        <begin position="1"/>
        <end position="216"/>
    </location>
</feature>
<protein>
    <submittedName>
        <fullName evidence="2">Metallophosphoesterase</fullName>
    </submittedName>
</protein>
<accession>A0ABU3L4M8</accession>
<reference evidence="2 3" key="1">
    <citation type="submission" date="2023-09" db="EMBL/GenBank/DDBJ databases">
        <title>Novel taxa isolated from Blanes Bay.</title>
        <authorList>
            <person name="Rey-Velasco X."/>
            <person name="Lucena T."/>
        </authorList>
    </citation>
    <scope>NUCLEOTIDE SEQUENCE [LARGE SCALE GENOMIC DNA]</scope>
    <source>
        <strain evidence="2 3">S334</strain>
    </source>
</reference>